<dbReference type="GeneID" id="71928308"/>
<name>A0A8U0A0C8_9EURY</name>
<dbReference type="InterPro" id="IPR006016">
    <property type="entry name" value="UspA"/>
</dbReference>
<proteinExistence type="inferred from homology"/>
<dbReference type="Proteomes" id="UP000831768">
    <property type="component" value="Chromosome"/>
</dbReference>
<dbReference type="SUPFAM" id="SSF52402">
    <property type="entry name" value="Adenine nucleotide alpha hydrolases-like"/>
    <property type="match status" value="1"/>
</dbReference>
<reference evidence="3" key="1">
    <citation type="submission" date="2022-04" db="EMBL/GenBank/DDBJ databases">
        <title>Halocatena sp. nov., isolated from a salt lake.</title>
        <authorList>
            <person name="Cui H.-L."/>
        </authorList>
    </citation>
    <scope>NUCLEOTIDE SEQUENCE</scope>
    <source>
        <strain evidence="3">AD-1</strain>
    </source>
</reference>
<dbReference type="KEGG" id="haad:MW046_09635"/>
<accession>A0A8U0A0C8</accession>
<dbReference type="Pfam" id="PF00582">
    <property type="entry name" value="Usp"/>
    <property type="match status" value="1"/>
</dbReference>
<comment type="similarity">
    <text evidence="1">Belongs to the universal stress protein A family.</text>
</comment>
<feature type="domain" description="UspA" evidence="2">
    <location>
        <begin position="40"/>
        <end position="127"/>
    </location>
</feature>
<evidence type="ECO:0000259" key="2">
    <source>
        <dbReference type="Pfam" id="PF00582"/>
    </source>
</evidence>
<sequence>MYEYLLTVDGNESRARTQAETVVDQPTNATDIHATLLHVTTDEDPTPLEEMSAITLAQNILEDAGIETDLTRIEGDPTTVILETAEEIDAKRICIAGRKRTPTGKAVFGSVTQGVILSTTRPVLVCHTEQQ</sequence>
<dbReference type="CDD" id="cd00293">
    <property type="entry name" value="USP-like"/>
    <property type="match status" value="1"/>
</dbReference>
<evidence type="ECO:0000313" key="3">
    <source>
        <dbReference type="EMBL" id="UPM42219.1"/>
    </source>
</evidence>
<dbReference type="AlphaFoldDB" id="A0A8U0A0C8"/>
<gene>
    <name evidence="3" type="ORF">MW046_09635</name>
</gene>
<organism evidence="3 4">
    <name type="scientific">Halocatena salina</name>
    <dbReference type="NCBI Taxonomy" id="2934340"/>
    <lineage>
        <taxon>Archaea</taxon>
        <taxon>Methanobacteriati</taxon>
        <taxon>Methanobacteriota</taxon>
        <taxon>Stenosarchaea group</taxon>
        <taxon>Halobacteria</taxon>
        <taxon>Halobacteriales</taxon>
        <taxon>Natronomonadaceae</taxon>
        <taxon>Halocatena</taxon>
    </lineage>
</organism>
<dbReference type="PANTHER" id="PTHR46268:SF6">
    <property type="entry name" value="UNIVERSAL STRESS PROTEIN UP12"/>
    <property type="match status" value="1"/>
</dbReference>
<protein>
    <submittedName>
        <fullName evidence="3">Universal stress protein</fullName>
    </submittedName>
</protein>
<evidence type="ECO:0000313" key="4">
    <source>
        <dbReference type="Proteomes" id="UP000831768"/>
    </source>
</evidence>
<evidence type="ECO:0000256" key="1">
    <source>
        <dbReference type="ARBA" id="ARBA00008791"/>
    </source>
</evidence>
<keyword evidence="4" id="KW-1185">Reference proteome</keyword>
<dbReference type="Gene3D" id="3.40.50.620">
    <property type="entry name" value="HUPs"/>
    <property type="match status" value="1"/>
</dbReference>
<dbReference type="RefSeq" id="WP_247992894.1">
    <property type="nucleotide sequence ID" value="NZ_CP096019.1"/>
</dbReference>
<dbReference type="PANTHER" id="PTHR46268">
    <property type="entry name" value="STRESS RESPONSE PROTEIN NHAX"/>
    <property type="match status" value="1"/>
</dbReference>
<dbReference type="InterPro" id="IPR014729">
    <property type="entry name" value="Rossmann-like_a/b/a_fold"/>
</dbReference>
<dbReference type="EMBL" id="CP096019">
    <property type="protein sequence ID" value="UPM42219.1"/>
    <property type="molecule type" value="Genomic_DNA"/>
</dbReference>